<feature type="domain" description="Protein kinase" evidence="7">
    <location>
        <begin position="134"/>
        <end position="329"/>
    </location>
</feature>
<keyword evidence="5" id="KW-0418">Kinase</keyword>
<gene>
    <name evidence="8" type="ORF">KQX54_000036</name>
</gene>
<dbReference type="PROSITE" id="PS50011">
    <property type="entry name" value="PROTEIN_KINASE_DOM"/>
    <property type="match status" value="1"/>
</dbReference>
<dbReference type="Proteomes" id="UP000826195">
    <property type="component" value="Unassembled WGS sequence"/>
</dbReference>
<evidence type="ECO:0000256" key="6">
    <source>
        <dbReference type="ARBA" id="ARBA00022840"/>
    </source>
</evidence>
<evidence type="ECO:0000313" key="9">
    <source>
        <dbReference type="Proteomes" id="UP000826195"/>
    </source>
</evidence>
<dbReference type="InterPro" id="IPR001245">
    <property type="entry name" value="Ser-Thr/Tyr_kinase_cat_dom"/>
</dbReference>
<dbReference type="InterPro" id="IPR000719">
    <property type="entry name" value="Prot_kinase_dom"/>
</dbReference>
<dbReference type="GO" id="GO:0004709">
    <property type="term" value="F:MAP kinase kinase kinase activity"/>
    <property type="evidence" value="ECO:0007669"/>
    <property type="project" value="TreeGrafter"/>
</dbReference>
<keyword evidence="2" id="KW-0723">Serine/threonine-protein kinase</keyword>
<dbReference type="GO" id="GO:0043123">
    <property type="term" value="P:positive regulation of canonical NF-kappaB signal transduction"/>
    <property type="evidence" value="ECO:0007669"/>
    <property type="project" value="TreeGrafter"/>
</dbReference>
<keyword evidence="4" id="KW-0547">Nucleotide-binding</keyword>
<keyword evidence="6" id="KW-0067">ATP-binding</keyword>
<comment type="similarity">
    <text evidence="1">Belongs to the protein kinase superfamily. STE Ser/Thr protein kinase family. MAP kinase kinase kinase subfamily.</text>
</comment>
<dbReference type="PANTHER" id="PTHR46716">
    <property type="entry name" value="MITOGEN-ACTIVATED PROTEIN KINASE KINASE KINASE 7"/>
    <property type="match status" value="1"/>
</dbReference>
<evidence type="ECO:0000259" key="7">
    <source>
        <dbReference type="PROSITE" id="PS50011"/>
    </source>
</evidence>
<dbReference type="Pfam" id="PF07714">
    <property type="entry name" value="PK_Tyr_Ser-Thr"/>
    <property type="match status" value="1"/>
</dbReference>
<accession>A0AAV7HPY9</accession>
<dbReference type="GO" id="GO:0005524">
    <property type="term" value="F:ATP binding"/>
    <property type="evidence" value="ECO:0007669"/>
    <property type="project" value="UniProtKB-KW"/>
</dbReference>
<dbReference type="GO" id="GO:0006955">
    <property type="term" value="P:immune response"/>
    <property type="evidence" value="ECO:0007669"/>
    <property type="project" value="TreeGrafter"/>
</dbReference>
<dbReference type="AlphaFoldDB" id="A0AAV7HPY9"/>
<dbReference type="EMBL" id="JAHXZJ010003001">
    <property type="protein sequence ID" value="KAH0533656.1"/>
    <property type="molecule type" value="Genomic_DNA"/>
</dbReference>
<keyword evidence="3" id="KW-0808">Transferase</keyword>
<evidence type="ECO:0000256" key="2">
    <source>
        <dbReference type="ARBA" id="ARBA00022527"/>
    </source>
</evidence>
<proteinExistence type="inferred from homology"/>
<evidence type="ECO:0000256" key="5">
    <source>
        <dbReference type="ARBA" id="ARBA00022777"/>
    </source>
</evidence>
<dbReference type="Gene3D" id="3.30.200.20">
    <property type="entry name" value="Phosphorylase Kinase, domain 1"/>
    <property type="match status" value="1"/>
</dbReference>
<keyword evidence="9" id="KW-1185">Reference proteome</keyword>
<organism evidence="8 9">
    <name type="scientific">Cotesia glomerata</name>
    <name type="common">Lepidopteran parasitic wasp</name>
    <name type="synonym">Apanteles glomeratus</name>
    <dbReference type="NCBI Taxonomy" id="32391"/>
    <lineage>
        <taxon>Eukaryota</taxon>
        <taxon>Metazoa</taxon>
        <taxon>Ecdysozoa</taxon>
        <taxon>Arthropoda</taxon>
        <taxon>Hexapoda</taxon>
        <taxon>Insecta</taxon>
        <taxon>Pterygota</taxon>
        <taxon>Neoptera</taxon>
        <taxon>Endopterygota</taxon>
        <taxon>Hymenoptera</taxon>
        <taxon>Apocrita</taxon>
        <taxon>Ichneumonoidea</taxon>
        <taxon>Braconidae</taxon>
        <taxon>Microgastrinae</taxon>
        <taxon>Cotesia</taxon>
    </lineage>
</organism>
<comment type="caution">
    <text evidence="8">The sequence shown here is derived from an EMBL/GenBank/DDBJ whole genome shotgun (WGS) entry which is preliminary data.</text>
</comment>
<dbReference type="SUPFAM" id="SSF56112">
    <property type="entry name" value="Protein kinase-like (PK-like)"/>
    <property type="match status" value="1"/>
</dbReference>
<dbReference type="PANTHER" id="PTHR46716:SF1">
    <property type="entry name" value="MITOGEN-ACTIVATED PROTEIN KINASE KINASE KINASE 7"/>
    <property type="match status" value="1"/>
</dbReference>
<sequence length="329" mass="38452">MKIYHYCAKLEGKRLIGFNVTYESSEVDVPERLLSSLHEILILTNTIYFIVADEKIATTHLTRPKWYNFNSTEYFKCCVRSIALHAQILMLGLDDVGLKFRRRKNCSYTETKALFVKLIFHHSLIGYIIVYMEMQAVRMVGKGSFGVVWKGKWRGRYVEIKHINTEGEKRAFAVEVRQLSRVSHPNIVRLYGACTKDSVCLVMEYAEGGSFIQWCWSKRPEERPSMDLSSFIRQRTFRTVEYSMSEDYEKNYDDNDDEIDQDTIDVSWDMSSSQINGYKDYNIIDNFPQMKTTSDNDNRDSNNRFQPLHIECDPNAWELATSTESLWGT</sequence>
<protein>
    <recommendedName>
        <fullName evidence="7">Protein kinase domain-containing protein</fullName>
    </recommendedName>
</protein>
<evidence type="ECO:0000256" key="3">
    <source>
        <dbReference type="ARBA" id="ARBA00022679"/>
    </source>
</evidence>
<reference evidence="8 9" key="1">
    <citation type="journal article" date="2021" name="J. Hered.">
        <title>A chromosome-level genome assembly of the parasitoid wasp, Cotesia glomerata (Hymenoptera: Braconidae).</title>
        <authorList>
            <person name="Pinto B.J."/>
            <person name="Weis J.J."/>
            <person name="Gamble T."/>
            <person name="Ode P.J."/>
            <person name="Paul R."/>
            <person name="Zaspel J.M."/>
        </authorList>
    </citation>
    <scope>NUCLEOTIDE SEQUENCE [LARGE SCALE GENOMIC DNA]</scope>
    <source>
        <strain evidence="8">CgM1</strain>
    </source>
</reference>
<dbReference type="InterPro" id="IPR011009">
    <property type="entry name" value="Kinase-like_dom_sf"/>
</dbReference>
<evidence type="ECO:0000313" key="8">
    <source>
        <dbReference type="EMBL" id="KAH0533656.1"/>
    </source>
</evidence>
<name>A0AAV7HPY9_COTGL</name>
<evidence type="ECO:0000256" key="1">
    <source>
        <dbReference type="ARBA" id="ARBA00006529"/>
    </source>
</evidence>
<dbReference type="GO" id="GO:0007254">
    <property type="term" value="P:JNK cascade"/>
    <property type="evidence" value="ECO:0007669"/>
    <property type="project" value="TreeGrafter"/>
</dbReference>
<evidence type="ECO:0000256" key="4">
    <source>
        <dbReference type="ARBA" id="ARBA00022741"/>
    </source>
</evidence>